<dbReference type="EMBL" id="MF101453">
    <property type="protein sequence ID" value="ARW68792.1"/>
    <property type="molecule type" value="Genomic_DNA"/>
</dbReference>
<dbReference type="AlphaFoldDB" id="A0A1Z1MSI5"/>
<name>A0A1Z1MSI5_9FLOR</name>
<sequence length="68" mass="8210">MNKVLLLLDIVFPSILKPRRLYLAYDTEVLCFRFIRKPIIYFRLPDNSRVARVSFKGKVLYEYVRKDV</sequence>
<accession>A0A1Z1MSI5</accession>
<reference evidence="1" key="1">
    <citation type="journal article" date="2017" name="J. Phycol.">
        <title>Analysis of chloroplast genomes and a supermatrix inform reclassification of the Rhodomelaceae (Rhodophyta).</title>
        <authorList>
            <person name="Diaz-Tapia P."/>
            <person name="Maggs C.A."/>
            <person name="West J.A."/>
            <person name="Verbruggen H."/>
        </authorList>
    </citation>
    <scope>NUCLEOTIDE SEQUENCE</scope>
    <source>
        <strain evidence="1">PD1686</strain>
    </source>
</reference>
<gene>
    <name evidence="1" type="primary">Orf68</name>
</gene>
<geneLocation type="chloroplast" evidence="1"/>
<protein>
    <submittedName>
        <fullName evidence="1">Uncharacterized protein</fullName>
    </submittedName>
</protein>
<proteinExistence type="predicted"/>
<evidence type="ECO:0000313" key="1">
    <source>
        <dbReference type="EMBL" id="ARW68792.1"/>
    </source>
</evidence>
<organism evidence="1">
    <name type="scientific">Palisada sp</name>
    <dbReference type="NCBI Taxonomy" id="1955416"/>
    <lineage>
        <taxon>Eukaryota</taxon>
        <taxon>Rhodophyta</taxon>
        <taxon>Florideophyceae</taxon>
        <taxon>Rhodymeniophycidae</taxon>
        <taxon>Ceramiales</taxon>
        <taxon>Rhodomelaceae</taxon>
        <taxon>Laurencieae</taxon>
        <taxon>Palisada</taxon>
    </lineage>
</organism>
<keyword evidence="1" id="KW-0934">Plastid</keyword>
<keyword evidence="1" id="KW-0150">Chloroplast</keyword>